<dbReference type="InterPro" id="IPR010201">
    <property type="entry name" value="HflK"/>
</dbReference>
<evidence type="ECO:0000256" key="2">
    <source>
        <dbReference type="ARBA" id="ARBA00022692"/>
    </source>
</evidence>
<dbReference type="NCBIfam" id="TIGR01933">
    <property type="entry name" value="hflK"/>
    <property type="match status" value="1"/>
</dbReference>
<dbReference type="RefSeq" id="WP_217068484.1">
    <property type="nucleotide sequence ID" value="NZ_JAHQCS010000165.1"/>
</dbReference>
<evidence type="ECO:0000256" key="3">
    <source>
        <dbReference type="ARBA" id="ARBA00022989"/>
    </source>
</evidence>
<keyword evidence="3" id="KW-1133">Transmembrane helix</keyword>
<keyword evidence="7" id="KW-0645">Protease</keyword>
<keyword evidence="8" id="KW-1185">Reference proteome</keyword>
<accession>A0ABS6JMS3</accession>
<sequence>MNKIIGLLFLLFIVGFGLLGIYIVDDGEEAVILQFGKHQSTVVESGMKWHIPLVQTVWKENTQEVKRMEYGFRTTSEGDSRNLSEYVEVGSESLMITGDENLVSLETVIQFRIYNVEQFFFNVDDQYETIAHAGAAAIRRVVASNDFDGVVTENRGGVEAEIHEHFQEILDRYEIGVQVTTVQLQDVNPPIEVQDAFHKVVGAREESNALINQAESYANQVIPAARGNAAETIAQAEGYKAARVAEANGDTALFNELLQTYRLGEEVTRTRMYYEMMESILPNMEKYIVDGDSGNTLNFLPLTNSKTVTED</sequence>
<comment type="function">
    <text evidence="5">HflC and HflK could encode or regulate a protease.</text>
</comment>
<keyword evidence="7" id="KW-0378">Hydrolase</keyword>
<feature type="domain" description="Band 7" evidence="6">
    <location>
        <begin position="19"/>
        <end position="201"/>
    </location>
</feature>
<dbReference type="GO" id="GO:0006508">
    <property type="term" value="P:proteolysis"/>
    <property type="evidence" value="ECO:0007669"/>
    <property type="project" value="UniProtKB-KW"/>
</dbReference>
<comment type="subcellular location">
    <subcellularLocation>
        <location evidence="1 5">Membrane</location>
    </subcellularLocation>
</comment>
<evidence type="ECO:0000313" key="8">
    <source>
        <dbReference type="Proteomes" id="UP000784880"/>
    </source>
</evidence>
<evidence type="ECO:0000313" key="7">
    <source>
        <dbReference type="EMBL" id="MBU9714142.1"/>
    </source>
</evidence>
<dbReference type="Pfam" id="PF01145">
    <property type="entry name" value="Band_7"/>
    <property type="match status" value="1"/>
</dbReference>
<comment type="similarity">
    <text evidence="5">Belongs to the band 7/mec-2 family. HflK subfamily.</text>
</comment>
<dbReference type="SMART" id="SM00244">
    <property type="entry name" value="PHB"/>
    <property type="match status" value="1"/>
</dbReference>
<proteinExistence type="inferred from homology"/>
<dbReference type="Proteomes" id="UP000784880">
    <property type="component" value="Unassembled WGS sequence"/>
</dbReference>
<evidence type="ECO:0000259" key="6">
    <source>
        <dbReference type="SMART" id="SM00244"/>
    </source>
</evidence>
<keyword evidence="4" id="KW-0472">Membrane</keyword>
<comment type="subunit">
    <text evidence="5">HflC and HflK may interact to form a multimeric complex.</text>
</comment>
<name>A0ABS6JMS3_9BACI</name>
<dbReference type="InterPro" id="IPR001107">
    <property type="entry name" value="Band_7"/>
</dbReference>
<protein>
    <recommendedName>
        <fullName evidence="5">Protein HflK</fullName>
    </recommendedName>
</protein>
<organism evidence="7 8">
    <name type="scientific">Evansella tamaricis</name>
    <dbReference type="NCBI Taxonomy" id="2069301"/>
    <lineage>
        <taxon>Bacteria</taxon>
        <taxon>Bacillati</taxon>
        <taxon>Bacillota</taxon>
        <taxon>Bacilli</taxon>
        <taxon>Bacillales</taxon>
        <taxon>Bacillaceae</taxon>
        <taxon>Evansella</taxon>
    </lineage>
</organism>
<keyword evidence="2" id="KW-0812">Transmembrane</keyword>
<comment type="caution">
    <text evidence="7">The sequence shown here is derived from an EMBL/GenBank/DDBJ whole genome shotgun (WGS) entry which is preliminary data.</text>
</comment>
<dbReference type="PANTHER" id="PTHR43327">
    <property type="entry name" value="STOMATIN-LIKE PROTEIN 2, MITOCHONDRIAL"/>
    <property type="match status" value="1"/>
</dbReference>
<evidence type="ECO:0000256" key="1">
    <source>
        <dbReference type="ARBA" id="ARBA00004370"/>
    </source>
</evidence>
<dbReference type="EMBL" id="JAHQCS010000165">
    <property type="protein sequence ID" value="MBU9714142.1"/>
    <property type="molecule type" value="Genomic_DNA"/>
</dbReference>
<evidence type="ECO:0000256" key="4">
    <source>
        <dbReference type="ARBA" id="ARBA00023136"/>
    </source>
</evidence>
<reference evidence="7 8" key="1">
    <citation type="submission" date="2021-06" db="EMBL/GenBank/DDBJ databases">
        <title>Bacillus sp. RD4P76, an endophyte from a halophyte.</title>
        <authorList>
            <person name="Sun J.-Q."/>
        </authorList>
    </citation>
    <scope>NUCLEOTIDE SEQUENCE [LARGE SCALE GENOMIC DNA]</scope>
    <source>
        <strain evidence="7 8">CGMCC 1.15917</strain>
    </source>
</reference>
<dbReference type="CDD" id="cd03404">
    <property type="entry name" value="SPFH_HflK"/>
    <property type="match status" value="1"/>
</dbReference>
<evidence type="ECO:0000256" key="5">
    <source>
        <dbReference type="RuleBase" id="RU364113"/>
    </source>
</evidence>
<dbReference type="GO" id="GO:0008233">
    <property type="term" value="F:peptidase activity"/>
    <property type="evidence" value="ECO:0007669"/>
    <property type="project" value="UniProtKB-KW"/>
</dbReference>
<dbReference type="InterPro" id="IPR050710">
    <property type="entry name" value="Band7/mec-2_domain"/>
</dbReference>
<dbReference type="PANTHER" id="PTHR43327:SF2">
    <property type="entry name" value="MODULATOR OF FTSH PROTEASE HFLK"/>
    <property type="match status" value="1"/>
</dbReference>
<gene>
    <name evidence="7" type="primary">hflK</name>
    <name evidence="7" type="ORF">KS419_20610</name>
</gene>